<dbReference type="EMBL" id="UEGW01000001">
    <property type="protein sequence ID" value="SRX94387.1"/>
    <property type="molecule type" value="Genomic_DNA"/>
</dbReference>
<proteinExistence type="predicted"/>
<dbReference type="InterPro" id="IPR036271">
    <property type="entry name" value="Tet_transcr_reg_TetR-rel_C_sf"/>
</dbReference>
<feature type="DNA-binding region" description="H-T-H motif" evidence="4">
    <location>
        <begin position="43"/>
        <end position="62"/>
    </location>
</feature>
<dbReference type="InterPro" id="IPR049484">
    <property type="entry name" value="Rv0078-like_C"/>
</dbReference>
<dbReference type="PROSITE" id="PS50977">
    <property type="entry name" value="HTH_TETR_2"/>
    <property type="match status" value="1"/>
</dbReference>
<dbReference type="Gene3D" id="1.10.357.10">
    <property type="entry name" value="Tetracycline Repressor, domain 2"/>
    <property type="match status" value="1"/>
</dbReference>
<dbReference type="InterPro" id="IPR001647">
    <property type="entry name" value="HTH_TetR"/>
</dbReference>
<dbReference type="InterPro" id="IPR009057">
    <property type="entry name" value="Homeodomain-like_sf"/>
</dbReference>
<evidence type="ECO:0000256" key="2">
    <source>
        <dbReference type="ARBA" id="ARBA00023125"/>
    </source>
</evidence>
<accession>A0A375YZX6</accession>
<sequence length="213" mass="23512">MLGMAKRGGTDTERRARGDQTRRNLVDAGRTLFVERGYFNTSIGDLVAVSGVGTRGAFYHHFRDKAELFRAVFEEVERDLTLRSLASPPRGADPWERLSAGLQGFLESATEPEVQRVMLLDGPVVLGWQTLRAIQESNSIALINEMVREAIAEGVIDDQPVGELTHMVVAAVEEGALLVAHAKQPAQARRRAATVLNRLLLSFAAEPRKVLRR</sequence>
<dbReference type="PANTHER" id="PTHR47506:SF1">
    <property type="entry name" value="HTH-TYPE TRANSCRIPTIONAL REGULATOR YJDC"/>
    <property type="match status" value="1"/>
</dbReference>
<evidence type="ECO:0000256" key="3">
    <source>
        <dbReference type="ARBA" id="ARBA00023163"/>
    </source>
</evidence>
<protein>
    <submittedName>
        <fullName evidence="7">TetR family transcriptional regulator [Nocardia brasiliensis ATCC]</fullName>
    </submittedName>
</protein>
<keyword evidence="2 4" id="KW-0238">DNA-binding</keyword>
<dbReference type="GO" id="GO:0003677">
    <property type="term" value="F:DNA binding"/>
    <property type="evidence" value="ECO:0007669"/>
    <property type="project" value="UniProtKB-UniRule"/>
</dbReference>
<dbReference type="AlphaFoldDB" id="A0A375YZX6"/>
<keyword evidence="8" id="KW-1185">Reference proteome</keyword>
<gene>
    <name evidence="7" type="ORF">MSP7336_02641</name>
</gene>
<evidence type="ECO:0000256" key="1">
    <source>
        <dbReference type="ARBA" id="ARBA00023015"/>
    </source>
</evidence>
<feature type="domain" description="HTH tetR-type" evidence="6">
    <location>
        <begin position="19"/>
        <end position="80"/>
    </location>
</feature>
<evidence type="ECO:0000259" key="6">
    <source>
        <dbReference type="PROSITE" id="PS50977"/>
    </source>
</evidence>
<name>A0A375YZX6_MYCSH</name>
<evidence type="ECO:0000313" key="8">
    <source>
        <dbReference type="Proteomes" id="UP000252015"/>
    </source>
</evidence>
<dbReference type="Pfam" id="PF00440">
    <property type="entry name" value="TetR_N"/>
    <property type="match status" value="1"/>
</dbReference>
<dbReference type="SUPFAM" id="SSF48498">
    <property type="entry name" value="Tetracyclin repressor-like, C-terminal domain"/>
    <property type="match status" value="1"/>
</dbReference>
<feature type="compositionally biased region" description="Basic and acidic residues" evidence="5">
    <location>
        <begin position="8"/>
        <end position="21"/>
    </location>
</feature>
<evidence type="ECO:0000313" key="7">
    <source>
        <dbReference type="EMBL" id="SRX94387.1"/>
    </source>
</evidence>
<dbReference type="Pfam" id="PF21351">
    <property type="entry name" value="TetR_C_41"/>
    <property type="match status" value="1"/>
</dbReference>
<evidence type="ECO:0000256" key="5">
    <source>
        <dbReference type="SAM" id="MobiDB-lite"/>
    </source>
</evidence>
<dbReference type="STRING" id="29313.BHQ16_02465"/>
<dbReference type="Proteomes" id="UP000252015">
    <property type="component" value="Unassembled WGS sequence"/>
</dbReference>
<keyword evidence="3" id="KW-0804">Transcription</keyword>
<reference evidence="7 8" key="1">
    <citation type="submission" date="2018-05" db="EMBL/GenBank/DDBJ databases">
        <authorList>
            <consortium name="IHU Genomes"/>
        </authorList>
    </citation>
    <scope>NUCLEOTIDE SEQUENCE [LARGE SCALE GENOMIC DNA]</scope>
    <source>
        <strain evidence="7 8">P7336</strain>
    </source>
</reference>
<dbReference type="SUPFAM" id="SSF46689">
    <property type="entry name" value="Homeodomain-like"/>
    <property type="match status" value="1"/>
</dbReference>
<feature type="region of interest" description="Disordered" evidence="5">
    <location>
        <begin position="1"/>
        <end position="21"/>
    </location>
</feature>
<evidence type="ECO:0000256" key="4">
    <source>
        <dbReference type="PROSITE-ProRule" id="PRU00335"/>
    </source>
</evidence>
<dbReference type="PANTHER" id="PTHR47506">
    <property type="entry name" value="TRANSCRIPTIONAL REGULATORY PROTEIN"/>
    <property type="match status" value="1"/>
</dbReference>
<keyword evidence="1" id="KW-0805">Transcription regulation</keyword>
<organism evidence="7 8">
    <name type="scientific">Mycobacterium shimoidei</name>
    <dbReference type="NCBI Taxonomy" id="29313"/>
    <lineage>
        <taxon>Bacteria</taxon>
        <taxon>Bacillati</taxon>
        <taxon>Actinomycetota</taxon>
        <taxon>Actinomycetes</taxon>
        <taxon>Mycobacteriales</taxon>
        <taxon>Mycobacteriaceae</taxon>
        <taxon>Mycobacterium</taxon>
    </lineage>
</organism>